<keyword evidence="7 10" id="KW-0067">ATP-binding</keyword>
<dbReference type="EC" id="2.7.1.21" evidence="2 10"/>
<evidence type="ECO:0000256" key="6">
    <source>
        <dbReference type="ARBA" id="ARBA00022777"/>
    </source>
</evidence>
<dbReference type="Pfam" id="PF00265">
    <property type="entry name" value="TK"/>
    <property type="match status" value="1"/>
</dbReference>
<protein>
    <recommendedName>
        <fullName evidence="2 10">Thymidine kinase</fullName>
        <ecNumber evidence="2 10">2.7.1.21</ecNumber>
    </recommendedName>
</protein>
<keyword evidence="6 10" id="KW-0418">Kinase</keyword>
<evidence type="ECO:0000313" key="12">
    <source>
        <dbReference type="EMBL" id="OGC54203.1"/>
    </source>
</evidence>
<evidence type="ECO:0000256" key="4">
    <source>
        <dbReference type="ARBA" id="ARBA00022679"/>
    </source>
</evidence>
<dbReference type="SUPFAM" id="SSF52540">
    <property type="entry name" value="P-loop containing nucleoside triphosphate hydrolases"/>
    <property type="match status" value="1"/>
</dbReference>
<evidence type="ECO:0000313" key="13">
    <source>
        <dbReference type="Proteomes" id="UP000179005"/>
    </source>
</evidence>
<dbReference type="PIRSF" id="PIRSF035805">
    <property type="entry name" value="TK_cell"/>
    <property type="match status" value="1"/>
</dbReference>
<dbReference type="STRING" id="1802619.A2797_00250"/>
<evidence type="ECO:0000256" key="8">
    <source>
        <dbReference type="PIRSR" id="PIRSR035805-1"/>
    </source>
</evidence>
<reference evidence="12 13" key="1">
    <citation type="journal article" date="2016" name="Nat. Commun.">
        <title>Thousands of microbial genomes shed light on interconnected biogeochemical processes in an aquifer system.</title>
        <authorList>
            <person name="Anantharaman K."/>
            <person name="Brown C.T."/>
            <person name="Hug L.A."/>
            <person name="Sharon I."/>
            <person name="Castelle C.J."/>
            <person name="Probst A.J."/>
            <person name="Thomas B.C."/>
            <person name="Singh A."/>
            <person name="Wilkins M.J."/>
            <person name="Karaoz U."/>
            <person name="Brodie E.L."/>
            <person name="Williams K.H."/>
            <person name="Hubbard S.S."/>
            <person name="Banfield J.F."/>
        </authorList>
    </citation>
    <scope>NUCLEOTIDE SEQUENCE [LARGE SCALE GENOMIC DNA]</scope>
</reference>
<evidence type="ECO:0000256" key="1">
    <source>
        <dbReference type="ARBA" id="ARBA00007587"/>
    </source>
</evidence>
<dbReference type="InterPro" id="IPR027417">
    <property type="entry name" value="P-loop_NTPase"/>
</dbReference>
<feature type="active site" description="Proton acceptor" evidence="8">
    <location>
        <position position="47"/>
    </location>
</feature>
<dbReference type="Gene3D" id="3.30.60.20">
    <property type="match status" value="1"/>
</dbReference>
<dbReference type="EMBL" id="MEVC01000023">
    <property type="protein sequence ID" value="OGC54203.1"/>
    <property type="molecule type" value="Genomic_DNA"/>
</dbReference>
<dbReference type="GO" id="GO:0046104">
    <property type="term" value="P:thymidine metabolic process"/>
    <property type="evidence" value="ECO:0007669"/>
    <property type="project" value="TreeGrafter"/>
</dbReference>
<dbReference type="AlphaFoldDB" id="A0A1F4VBV8"/>
<dbReference type="PANTHER" id="PTHR11441">
    <property type="entry name" value="THYMIDINE KINASE"/>
    <property type="match status" value="1"/>
</dbReference>
<dbReference type="SUPFAM" id="SSF57716">
    <property type="entry name" value="Glucocorticoid receptor-like (DNA-binding domain)"/>
    <property type="match status" value="1"/>
</dbReference>
<dbReference type="GO" id="GO:0004797">
    <property type="term" value="F:thymidine kinase activity"/>
    <property type="evidence" value="ECO:0007669"/>
    <property type="project" value="UniProtKB-EC"/>
</dbReference>
<comment type="caution">
    <text evidence="12">The sequence shown here is derived from an EMBL/GenBank/DDBJ whole genome shotgun (WGS) entry which is preliminary data.</text>
</comment>
<comment type="catalytic activity">
    <reaction evidence="10">
        <text>thymidine + ATP = dTMP + ADP + H(+)</text>
        <dbReference type="Rhea" id="RHEA:19129"/>
        <dbReference type="ChEBI" id="CHEBI:15378"/>
        <dbReference type="ChEBI" id="CHEBI:17748"/>
        <dbReference type="ChEBI" id="CHEBI:30616"/>
        <dbReference type="ChEBI" id="CHEBI:63528"/>
        <dbReference type="ChEBI" id="CHEBI:456216"/>
        <dbReference type="EC" id="2.7.1.21"/>
    </reaction>
</comment>
<accession>A0A1F4VBV8</accession>
<keyword evidence="5 10" id="KW-0547">Nucleotide-binding</keyword>
<dbReference type="InterPro" id="IPR001267">
    <property type="entry name" value="Thymidine_kinase"/>
</dbReference>
<evidence type="ECO:0000256" key="3">
    <source>
        <dbReference type="ARBA" id="ARBA00022634"/>
    </source>
</evidence>
<dbReference type="Gene3D" id="3.40.50.300">
    <property type="entry name" value="P-loop containing nucleotide triphosphate hydrolases"/>
    <property type="match status" value="1"/>
</dbReference>
<feature type="binding site" evidence="9">
    <location>
        <position position="137"/>
    </location>
    <ligand>
        <name>substrate</name>
    </ligand>
</feature>
<dbReference type="PANTHER" id="PTHR11441:SF0">
    <property type="entry name" value="THYMIDINE KINASE, CYTOSOLIC"/>
    <property type="match status" value="1"/>
</dbReference>
<sequence length="161" mass="18028">APDKRTAAGKIASQNKYGASFPAYEVGNAQEILKLVEPDTQIVAIDEVQFFDDGIVEVCLELMRKMQVFVAGIPTNFRRKPYGSMPQILAIATKTVQLMAVCDVCHKRNATHTQRWVNSKPPHDDDPEFLLGGPKDYRARCLRHHVVLPARNSKNGRKKDA</sequence>
<proteinExistence type="inferred from homology"/>
<evidence type="ECO:0000256" key="2">
    <source>
        <dbReference type="ARBA" id="ARBA00012118"/>
    </source>
</evidence>
<evidence type="ECO:0000256" key="11">
    <source>
        <dbReference type="RuleBase" id="RU004165"/>
    </source>
</evidence>
<feature type="non-terminal residue" evidence="12">
    <location>
        <position position="1"/>
    </location>
</feature>
<evidence type="ECO:0000256" key="9">
    <source>
        <dbReference type="PIRSR" id="PIRSR035805-2"/>
    </source>
</evidence>
<name>A0A1F4VBV8_UNCKA</name>
<dbReference type="GO" id="GO:0005524">
    <property type="term" value="F:ATP binding"/>
    <property type="evidence" value="ECO:0007669"/>
    <property type="project" value="UniProtKB-KW"/>
</dbReference>
<keyword evidence="4 10" id="KW-0808">Transferase</keyword>
<evidence type="ECO:0000256" key="7">
    <source>
        <dbReference type="ARBA" id="ARBA00022840"/>
    </source>
</evidence>
<dbReference type="GO" id="GO:0071897">
    <property type="term" value="P:DNA biosynthetic process"/>
    <property type="evidence" value="ECO:0007669"/>
    <property type="project" value="UniProtKB-KW"/>
</dbReference>
<comment type="similarity">
    <text evidence="1 11">Belongs to the thymidine kinase family.</text>
</comment>
<dbReference type="GO" id="GO:0005829">
    <property type="term" value="C:cytosol"/>
    <property type="evidence" value="ECO:0007669"/>
    <property type="project" value="TreeGrafter"/>
</dbReference>
<gene>
    <name evidence="12" type="ORF">A2797_00250</name>
</gene>
<dbReference type="Proteomes" id="UP000179005">
    <property type="component" value="Unassembled WGS sequence"/>
</dbReference>
<evidence type="ECO:0000256" key="5">
    <source>
        <dbReference type="ARBA" id="ARBA00022741"/>
    </source>
</evidence>
<keyword evidence="3 10" id="KW-0237">DNA synthesis</keyword>
<evidence type="ECO:0000256" key="10">
    <source>
        <dbReference type="RuleBase" id="RU000544"/>
    </source>
</evidence>
<organism evidence="12 13">
    <name type="scientific">candidate division WWE3 bacterium RIFCSPHIGHO2_01_FULL_48_15</name>
    <dbReference type="NCBI Taxonomy" id="1802619"/>
    <lineage>
        <taxon>Bacteria</taxon>
        <taxon>Katanobacteria</taxon>
    </lineage>
</organism>